<dbReference type="PANTHER" id="PTHR12289">
    <property type="entry name" value="METAXIN RELATED"/>
    <property type="match status" value="1"/>
</dbReference>
<keyword evidence="4" id="KW-1185">Reference proteome</keyword>
<dbReference type="GO" id="GO:0001401">
    <property type="term" value="C:SAM complex"/>
    <property type="evidence" value="ECO:0007669"/>
    <property type="project" value="TreeGrafter"/>
</dbReference>
<organism evidence="3 4">
    <name type="scientific">Onchocerca flexuosa</name>
    <dbReference type="NCBI Taxonomy" id="387005"/>
    <lineage>
        <taxon>Eukaryota</taxon>
        <taxon>Metazoa</taxon>
        <taxon>Ecdysozoa</taxon>
        <taxon>Nematoda</taxon>
        <taxon>Chromadorea</taxon>
        <taxon>Rhabditida</taxon>
        <taxon>Spirurina</taxon>
        <taxon>Spiruromorpha</taxon>
        <taxon>Filarioidea</taxon>
        <taxon>Onchocercidae</taxon>
        <taxon>Onchocerca</taxon>
    </lineage>
</organism>
<feature type="non-terminal residue" evidence="3">
    <location>
        <position position="1"/>
    </location>
</feature>
<dbReference type="GO" id="GO:0007005">
    <property type="term" value="P:mitochondrion organization"/>
    <property type="evidence" value="ECO:0007669"/>
    <property type="project" value="TreeGrafter"/>
</dbReference>
<evidence type="ECO:0000259" key="2">
    <source>
        <dbReference type="Pfam" id="PF17171"/>
    </source>
</evidence>
<dbReference type="PANTHER" id="PTHR12289:SF38">
    <property type="entry name" value="METAXIN-2"/>
    <property type="match status" value="1"/>
</dbReference>
<keyword evidence="1" id="KW-1133">Transmembrane helix</keyword>
<protein>
    <recommendedName>
        <fullName evidence="2">Metaxin glutathione S-transferase domain-containing protein</fullName>
    </recommendedName>
</protein>
<dbReference type="InterPro" id="IPR033468">
    <property type="entry name" value="Metaxin_GST"/>
</dbReference>
<dbReference type="InterPro" id="IPR036282">
    <property type="entry name" value="Glutathione-S-Trfase_C_sf"/>
</dbReference>
<reference evidence="3 4" key="1">
    <citation type="submission" date="2015-12" db="EMBL/GenBank/DDBJ databases">
        <title>Draft genome of the nematode, Onchocerca flexuosa.</title>
        <authorList>
            <person name="Mitreva M."/>
        </authorList>
    </citation>
    <scope>NUCLEOTIDE SEQUENCE [LARGE SCALE GENOMIC DNA]</scope>
    <source>
        <strain evidence="3">Red Deer</strain>
    </source>
</reference>
<dbReference type="AlphaFoldDB" id="A0A238BJE5"/>
<evidence type="ECO:0000313" key="4">
    <source>
        <dbReference type="Proteomes" id="UP000242913"/>
    </source>
</evidence>
<dbReference type="Pfam" id="PF17171">
    <property type="entry name" value="GST_C_6"/>
    <property type="match status" value="1"/>
</dbReference>
<dbReference type="SUPFAM" id="SSF47616">
    <property type="entry name" value="GST C-terminal domain-like"/>
    <property type="match status" value="1"/>
</dbReference>
<name>A0A238BJE5_9BILA</name>
<evidence type="ECO:0000256" key="1">
    <source>
        <dbReference type="SAM" id="Phobius"/>
    </source>
</evidence>
<feature type="transmembrane region" description="Helical" evidence="1">
    <location>
        <begin position="6"/>
        <end position="23"/>
    </location>
</feature>
<sequence>IFFDSEIFQIFTIIFFFFFNYYLSRYFLGDSPTELDALAFGHFYTILTTELPNMELKNCLRRYSNLVEFCQRIDKNFKSLEYYKALAQKNKMYEEYKYFDKIRNELVDQ</sequence>
<dbReference type="OrthoDB" id="198787at2759"/>
<feature type="domain" description="Metaxin glutathione S-transferase" evidence="2">
    <location>
        <begin position="25"/>
        <end position="73"/>
    </location>
</feature>
<keyword evidence="1" id="KW-0812">Transmembrane</keyword>
<evidence type="ECO:0000313" key="3">
    <source>
        <dbReference type="EMBL" id="OZC05501.1"/>
    </source>
</evidence>
<gene>
    <name evidence="3" type="ORF">X798_07525</name>
</gene>
<accession>A0A238BJE5</accession>
<dbReference type="EMBL" id="KZ270936">
    <property type="protein sequence ID" value="OZC05501.1"/>
    <property type="molecule type" value="Genomic_DNA"/>
</dbReference>
<dbReference type="InterPro" id="IPR050931">
    <property type="entry name" value="Mito_Protein_Transport_Metaxin"/>
</dbReference>
<dbReference type="Proteomes" id="UP000242913">
    <property type="component" value="Unassembled WGS sequence"/>
</dbReference>
<keyword evidence="1" id="KW-0472">Membrane</keyword>
<proteinExistence type="predicted"/>